<keyword evidence="31" id="KW-1185">Reference proteome</keyword>
<comment type="catalytic activity">
    <reaction evidence="22">
        <text>tRNA(Sec) + L-serine + ATP = L-seryl-tRNA(Sec) + AMP + diphosphate + H(+)</text>
        <dbReference type="Rhea" id="RHEA:42580"/>
        <dbReference type="Rhea" id="RHEA-COMP:9742"/>
        <dbReference type="Rhea" id="RHEA-COMP:10128"/>
        <dbReference type="ChEBI" id="CHEBI:15378"/>
        <dbReference type="ChEBI" id="CHEBI:30616"/>
        <dbReference type="ChEBI" id="CHEBI:33019"/>
        <dbReference type="ChEBI" id="CHEBI:33384"/>
        <dbReference type="ChEBI" id="CHEBI:78442"/>
        <dbReference type="ChEBI" id="CHEBI:78533"/>
        <dbReference type="ChEBI" id="CHEBI:456215"/>
        <dbReference type="EC" id="6.1.1.11"/>
    </reaction>
</comment>
<evidence type="ECO:0000256" key="3">
    <source>
        <dbReference type="ARBA" id="ARBA00009054"/>
    </source>
</evidence>
<dbReference type="NCBIfam" id="NF008035">
    <property type="entry name" value="PRK10767.1"/>
    <property type="match status" value="1"/>
</dbReference>
<dbReference type="Pfam" id="PF00587">
    <property type="entry name" value="tRNA-synt_2b"/>
    <property type="match status" value="1"/>
</dbReference>
<comment type="similarity">
    <text evidence="3">Belongs to the GrpE family.</text>
</comment>
<evidence type="ECO:0000256" key="23">
    <source>
        <dbReference type="ARBA" id="ARBA00048823"/>
    </source>
</evidence>
<keyword evidence="15" id="KW-0648">Protein biosynthesis</keyword>
<dbReference type="Pfam" id="PF00226">
    <property type="entry name" value="DnaJ"/>
    <property type="match status" value="1"/>
</dbReference>
<dbReference type="PROSITE" id="PS50862">
    <property type="entry name" value="AA_TRNA_LIGASE_II"/>
    <property type="match status" value="1"/>
</dbReference>
<dbReference type="PANTHER" id="PTHR43697:SF1">
    <property type="entry name" value="SERINE--TRNA LIGASE"/>
    <property type="match status" value="1"/>
</dbReference>
<gene>
    <name evidence="30" type="ORF">CHS0354_023818</name>
</gene>
<evidence type="ECO:0000256" key="12">
    <source>
        <dbReference type="ARBA" id="ARBA00022771"/>
    </source>
</evidence>
<evidence type="ECO:0000256" key="16">
    <source>
        <dbReference type="ARBA" id="ARBA00023016"/>
    </source>
</evidence>
<dbReference type="SUPFAM" id="SSF57938">
    <property type="entry name" value="DnaJ/Hsp40 cysteine-rich domain"/>
    <property type="match status" value="1"/>
</dbReference>
<dbReference type="CDD" id="cd00770">
    <property type="entry name" value="SerRS_core"/>
    <property type="match status" value="1"/>
</dbReference>
<dbReference type="InterPro" id="IPR013805">
    <property type="entry name" value="GrpE_CC"/>
</dbReference>
<dbReference type="Pfam" id="PF01025">
    <property type="entry name" value="GrpE"/>
    <property type="match status" value="1"/>
</dbReference>
<dbReference type="CDD" id="cd10719">
    <property type="entry name" value="DnaJ_zf"/>
    <property type="match status" value="1"/>
</dbReference>
<comment type="pathway">
    <text evidence="2">Aminoacyl-tRNA biosynthesis; selenocysteinyl-tRNA(Sec) biosynthesis; L-seryl-tRNA(Sec) from L-serine and tRNA(Sec): step 1/1.</text>
</comment>
<dbReference type="NCBIfam" id="TIGR02349">
    <property type="entry name" value="DnaJ_bact"/>
    <property type="match status" value="1"/>
</dbReference>
<dbReference type="FunFam" id="2.60.260.20:FF:000005">
    <property type="entry name" value="Chaperone protein dnaJ 1, mitochondrial"/>
    <property type="match status" value="1"/>
</dbReference>
<evidence type="ECO:0000256" key="14">
    <source>
        <dbReference type="ARBA" id="ARBA00022840"/>
    </source>
</evidence>
<reference evidence="30" key="3">
    <citation type="submission" date="2023-05" db="EMBL/GenBank/DDBJ databases">
        <authorList>
            <person name="Smith C.H."/>
        </authorList>
    </citation>
    <scope>NUCLEOTIDE SEQUENCE</scope>
    <source>
        <strain evidence="30">CHS0354</strain>
        <tissue evidence="30">Mantle</tissue>
    </source>
</reference>
<keyword evidence="11" id="KW-0547">Nucleotide-binding</keyword>
<dbReference type="InterPro" id="IPR012724">
    <property type="entry name" value="DnaJ"/>
</dbReference>
<evidence type="ECO:0000313" key="31">
    <source>
        <dbReference type="Proteomes" id="UP001195483"/>
    </source>
</evidence>
<dbReference type="GO" id="GO:0005737">
    <property type="term" value="C:cytoplasm"/>
    <property type="evidence" value="ECO:0007669"/>
    <property type="project" value="UniProtKB-SubCell"/>
</dbReference>
<evidence type="ECO:0000256" key="24">
    <source>
        <dbReference type="PROSITE-ProRule" id="PRU00546"/>
    </source>
</evidence>
<dbReference type="InterPro" id="IPR036410">
    <property type="entry name" value="HSP_DnaJ_Cys-rich_dom_sf"/>
</dbReference>
<evidence type="ECO:0000259" key="29">
    <source>
        <dbReference type="PROSITE" id="PS51188"/>
    </source>
</evidence>
<dbReference type="PROSITE" id="PS00636">
    <property type="entry name" value="DNAJ_1"/>
    <property type="match status" value="1"/>
</dbReference>
<dbReference type="Gene3D" id="2.30.22.10">
    <property type="entry name" value="Head domain of nucleotide exchange factor GrpE"/>
    <property type="match status" value="1"/>
</dbReference>
<evidence type="ECO:0000256" key="2">
    <source>
        <dbReference type="ARBA" id="ARBA00005045"/>
    </source>
</evidence>
<dbReference type="GO" id="GO:0000774">
    <property type="term" value="F:adenyl-nucleotide exchange factor activity"/>
    <property type="evidence" value="ECO:0007669"/>
    <property type="project" value="InterPro"/>
</dbReference>
<dbReference type="Gene3D" id="1.10.287.40">
    <property type="entry name" value="Serine-tRNA synthetase, tRNA binding domain"/>
    <property type="match status" value="1"/>
</dbReference>
<dbReference type="GO" id="GO:0042803">
    <property type="term" value="F:protein homodimerization activity"/>
    <property type="evidence" value="ECO:0007669"/>
    <property type="project" value="InterPro"/>
</dbReference>
<dbReference type="InterPro" id="IPR008971">
    <property type="entry name" value="HSP40/DnaJ_pept-bd"/>
</dbReference>
<feature type="coiled-coil region" evidence="25">
    <location>
        <begin position="73"/>
        <end position="100"/>
    </location>
</feature>
<keyword evidence="8" id="KW-0235">DNA replication</keyword>
<evidence type="ECO:0000259" key="28">
    <source>
        <dbReference type="PROSITE" id="PS50862"/>
    </source>
</evidence>
<evidence type="ECO:0000256" key="8">
    <source>
        <dbReference type="ARBA" id="ARBA00022705"/>
    </source>
</evidence>
<dbReference type="InterPro" id="IPR009012">
    <property type="entry name" value="GrpE_head"/>
</dbReference>
<comment type="subcellular location">
    <subcellularLocation>
        <location evidence="1">Cytoplasm</location>
    </subcellularLocation>
</comment>
<evidence type="ECO:0000256" key="13">
    <source>
        <dbReference type="ARBA" id="ARBA00022833"/>
    </source>
</evidence>
<dbReference type="GO" id="GO:0009408">
    <property type="term" value="P:response to heat"/>
    <property type="evidence" value="ECO:0007669"/>
    <property type="project" value="InterPro"/>
</dbReference>
<dbReference type="Gene3D" id="2.60.260.20">
    <property type="entry name" value="Urease metallochaperone UreE, N-terminal domain"/>
    <property type="match status" value="2"/>
</dbReference>
<dbReference type="InterPro" id="IPR045864">
    <property type="entry name" value="aa-tRNA-synth_II/BPL/LPL"/>
</dbReference>
<evidence type="ECO:0000256" key="4">
    <source>
        <dbReference type="ARBA" id="ARBA00010728"/>
    </source>
</evidence>
<feature type="zinc finger region" description="CR-type" evidence="24">
    <location>
        <begin position="369"/>
        <end position="450"/>
    </location>
</feature>
<keyword evidence="16" id="KW-0346">Stress response</keyword>
<dbReference type="GO" id="GO:0051082">
    <property type="term" value="F:unfolded protein binding"/>
    <property type="evidence" value="ECO:0007669"/>
    <property type="project" value="InterPro"/>
</dbReference>
<dbReference type="Gene3D" id="3.90.20.20">
    <property type="match status" value="1"/>
</dbReference>
<dbReference type="GO" id="GO:0004828">
    <property type="term" value="F:serine-tRNA ligase activity"/>
    <property type="evidence" value="ECO:0007669"/>
    <property type="project" value="UniProtKB-EC"/>
</dbReference>
<keyword evidence="13 24" id="KW-0862">Zinc</keyword>
<keyword evidence="7" id="KW-0436">Ligase</keyword>
<evidence type="ECO:0000256" key="22">
    <source>
        <dbReference type="ARBA" id="ARBA00047929"/>
    </source>
</evidence>
<keyword evidence="18" id="KW-0143">Chaperone</keyword>
<dbReference type="InterPro" id="IPR042103">
    <property type="entry name" value="SerRS_1_N_sf"/>
</dbReference>
<dbReference type="GO" id="GO:0006457">
    <property type="term" value="P:protein folding"/>
    <property type="evidence" value="ECO:0007669"/>
    <property type="project" value="InterPro"/>
</dbReference>
<dbReference type="GO" id="GO:0005524">
    <property type="term" value="F:ATP binding"/>
    <property type="evidence" value="ECO:0007669"/>
    <property type="project" value="UniProtKB-KW"/>
</dbReference>
<proteinExistence type="inferred from homology"/>
<dbReference type="NCBIfam" id="TIGR00414">
    <property type="entry name" value="serS"/>
    <property type="match status" value="1"/>
</dbReference>
<sequence length="1029" mass="115193">MDKMKNVGSACTEQSRGAESLEKEELKLKGESIESMDVVGDEVKEAGHVDLSSQVGAESEGLAQDQRIEGEKGVQTDTELERVTRELDKAKAEINRFKDLYMRSAADSENFKRQKEKQFMEILKYAEEPVIKLMIQILDDFSRALKSVKDESVLDAKKVVDGLQLIEHKFVKLLEERGVKKIESQGKKMDVRYHEALAQIEKEGVEPETIVEVFEEGYELHDRTKMAKRDYYDVLGVPRNVTTDELKQAYRKLAVKYHPDKNPNDNTVEAKFKEVNEAYEVLSDSDKRARYDQFGHAGVGSSAASDKGNPFSGGQAGGFSDISDIFESFFGGGGRDPLGRSRKRKRGMGTKGNDLQIKMKLTLEEIALGVEKTIKVKHDVVCTSCNGSGASGGGHDTCSTCKGEGEVRYVSNSMFGQVVNVQTCPNCGGEGRVIKNKCTSCYGRGAVAGESTVKVNIPAGVVTGNYLTLEHRGNAGNNGGPAGDLIIQIIEEEHKVFKRQGNDIICVLDIPYSKAVLGTKVEVVTIEGTKEQINIPAGTPVGYEFVLNGKGVGVLNQKRRGAMRVKINIEVPSKVSSREKELLLELEQIAEQQRNKKTPFEKYVLDIKKIRESPSEVKAMLVSRKLHNEVSKIDKLLELDAIRRTTAIRADSLKMIRNQVSAEIAKLKKAHDNVAEKIHDMKRVSDEISELDTKLRKIENEEREILLYLPNLLHESVHKGTSADDNTVVREELSFRRTFNFEAKDHLTLGTNLCLFDFTRSSKVSGSGFPFYLGKGASLERALINFMLDFHLERHGYTEVFPPFFVNEESLIGTGQFPKFRDQVYSIDGFDLFPIPTAEVPITNLYRNEILPMTDLPKKLVGYSACFRSEAGNYGKDVKGLLRVHEFNKVEMVVFSLPEYSYTYLEQLRQEAEDILIALKLPYRVLSLCSADTGAGAAKCYDLEVWSEAENKYLEVSSCSNFESFQSRRSNIRFKREEKAKPEFVHTLNGSGLATSRLFVALLEHYQTKEGTVVVPDVLKPYLKIDIII</sequence>
<dbReference type="SUPFAM" id="SSF55681">
    <property type="entry name" value="Class II aaRS and biotin synthetases"/>
    <property type="match status" value="1"/>
</dbReference>
<dbReference type="SUPFAM" id="SSF46589">
    <property type="entry name" value="tRNA-binding arm"/>
    <property type="match status" value="1"/>
</dbReference>
<dbReference type="HAMAP" id="MF_01152">
    <property type="entry name" value="DnaJ"/>
    <property type="match status" value="1"/>
</dbReference>
<keyword evidence="17" id="KW-0030">Aminoacyl-tRNA synthetase</keyword>
<evidence type="ECO:0000256" key="26">
    <source>
        <dbReference type="SAM" id="MobiDB-lite"/>
    </source>
</evidence>
<evidence type="ECO:0000259" key="27">
    <source>
        <dbReference type="PROSITE" id="PS50076"/>
    </source>
</evidence>
<dbReference type="Gene3D" id="3.30.930.10">
    <property type="entry name" value="Bira Bifunctional Protein, Domain 2"/>
    <property type="match status" value="1"/>
</dbReference>
<comment type="similarity">
    <text evidence="4">Belongs to the class-II aminoacyl-tRNA synthetase family. Type-1 seryl-tRNA synthetase subfamily.</text>
</comment>
<dbReference type="GO" id="GO:0008270">
    <property type="term" value="F:zinc ion binding"/>
    <property type="evidence" value="ECO:0007669"/>
    <property type="project" value="UniProtKB-KW"/>
</dbReference>
<feature type="domain" description="Aminoacyl-transfer RNA synthetases class-II family profile" evidence="28">
    <location>
        <begin position="745"/>
        <end position="1016"/>
    </location>
</feature>
<feature type="coiled-coil region" evidence="25">
    <location>
        <begin position="657"/>
        <end position="704"/>
    </location>
</feature>
<dbReference type="FunFam" id="2.10.230.10:FF:000002">
    <property type="entry name" value="Molecular chaperone DnaJ"/>
    <property type="match status" value="1"/>
</dbReference>
<dbReference type="PROSITE" id="PS50076">
    <property type="entry name" value="DNAJ_2"/>
    <property type="match status" value="1"/>
</dbReference>
<comment type="catalytic activity">
    <reaction evidence="23">
        <text>tRNA(Ser) + L-serine + ATP = L-seryl-tRNA(Ser) + AMP + diphosphate + H(+)</text>
        <dbReference type="Rhea" id="RHEA:12292"/>
        <dbReference type="Rhea" id="RHEA-COMP:9669"/>
        <dbReference type="Rhea" id="RHEA-COMP:9703"/>
        <dbReference type="ChEBI" id="CHEBI:15378"/>
        <dbReference type="ChEBI" id="CHEBI:30616"/>
        <dbReference type="ChEBI" id="CHEBI:33019"/>
        <dbReference type="ChEBI" id="CHEBI:33384"/>
        <dbReference type="ChEBI" id="CHEBI:78442"/>
        <dbReference type="ChEBI" id="CHEBI:78533"/>
        <dbReference type="ChEBI" id="CHEBI:456215"/>
        <dbReference type="EC" id="6.1.1.11"/>
    </reaction>
</comment>
<evidence type="ECO:0000313" key="30">
    <source>
        <dbReference type="EMBL" id="KAK3582279.1"/>
    </source>
</evidence>
<dbReference type="PRINTS" id="PR00625">
    <property type="entry name" value="JDOMAIN"/>
</dbReference>
<dbReference type="CDD" id="cd06257">
    <property type="entry name" value="DnaJ"/>
    <property type="match status" value="1"/>
</dbReference>
<keyword evidence="6" id="KW-0963">Cytoplasm</keyword>
<evidence type="ECO:0000256" key="18">
    <source>
        <dbReference type="ARBA" id="ARBA00023186"/>
    </source>
</evidence>
<reference evidence="30" key="2">
    <citation type="journal article" date="2021" name="Genome Biol. Evol.">
        <title>Developing a high-quality reference genome for a parasitic bivalve with doubly uniparental inheritance (Bivalvia: Unionida).</title>
        <authorList>
            <person name="Smith C.H."/>
        </authorList>
    </citation>
    <scope>NUCLEOTIDE SEQUENCE</scope>
    <source>
        <strain evidence="30">CHS0354</strain>
        <tissue evidence="30">Mantle</tissue>
    </source>
</reference>
<evidence type="ECO:0000256" key="5">
    <source>
        <dbReference type="ARBA" id="ARBA00012840"/>
    </source>
</evidence>
<evidence type="ECO:0000256" key="7">
    <source>
        <dbReference type="ARBA" id="ARBA00022598"/>
    </source>
</evidence>
<name>A0AAE0RZ52_9BIVA</name>
<dbReference type="SUPFAM" id="SSF49493">
    <property type="entry name" value="HSP40/DnaJ peptide-binding domain"/>
    <property type="match status" value="2"/>
</dbReference>
<dbReference type="InterPro" id="IPR002317">
    <property type="entry name" value="Ser-tRNA-ligase_type_1"/>
</dbReference>
<dbReference type="InterPro" id="IPR033729">
    <property type="entry name" value="SerRS_core"/>
</dbReference>
<dbReference type="InterPro" id="IPR001305">
    <property type="entry name" value="HSP_DnaJ_Cys-rich_dom"/>
</dbReference>
<dbReference type="PRINTS" id="PR00981">
    <property type="entry name" value="TRNASYNTHSER"/>
</dbReference>
<evidence type="ECO:0000256" key="19">
    <source>
        <dbReference type="ARBA" id="ARBA00031113"/>
    </source>
</evidence>
<dbReference type="SUPFAM" id="SSF46565">
    <property type="entry name" value="Chaperone J-domain"/>
    <property type="match status" value="1"/>
</dbReference>
<feature type="domain" description="CR-type" evidence="29">
    <location>
        <begin position="369"/>
        <end position="450"/>
    </location>
</feature>
<evidence type="ECO:0000256" key="20">
    <source>
        <dbReference type="ARBA" id="ARBA00033352"/>
    </source>
</evidence>
<evidence type="ECO:0000256" key="1">
    <source>
        <dbReference type="ARBA" id="ARBA00004496"/>
    </source>
</evidence>
<dbReference type="GO" id="GO:0006260">
    <property type="term" value="P:DNA replication"/>
    <property type="evidence" value="ECO:0007669"/>
    <property type="project" value="UniProtKB-KW"/>
</dbReference>
<comment type="caution">
    <text evidence="30">The sequence shown here is derived from an EMBL/GenBank/DDBJ whole genome shotgun (WGS) entry which is preliminary data.</text>
</comment>
<keyword evidence="12 24" id="KW-0863">Zinc-finger</keyword>
<dbReference type="Gene3D" id="1.10.287.110">
    <property type="entry name" value="DnaJ domain"/>
    <property type="match status" value="1"/>
</dbReference>
<dbReference type="Pfam" id="PF02403">
    <property type="entry name" value="Seryl_tRNA_N"/>
    <property type="match status" value="1"/>
</dbReference>
<dbReference type="CDD" id="cd00446">
    <property type="entry name" value="GrpE"/>
    <property type="match status" value="1"/>
</dbReference>
<dbReference type="GO" id="GO:0006434">
    <property type="term" value="P:seryl-tRNA aminoacylation"/>
    <property type="evidence" value="ECO:0007669"/>
    <property type="project" value="InterPro"/>
</dbReference>
<protein>
    <recommendedName>
        <fullName evidence="21">Serine--tRNA ligase</fullName>
        <ecNumber evidence="5">6.1.1.11</ecNumber>
    </recommendedName>
    <alternativeName>
        <fullName evidence="19">Seryl-tRNA synthetase</fullName>
    </alternativeName>
    <alternativeName>
        <fullName evidence="20">Seryl-tRNA(Ser/Sec) synthetase</fullName>
    </alternativeName>
</protein>
<dbReference type="InterPro" id="IPR015866">
    <property type="entry name" value="Ser-tRNA-synth_1_N"/>
</dbReference>
<dbReference type="CDD" id="cd10747">
    <property type="entry name" value="DnaJ_C"/>
    <property type="match status" value="1"/>
</dbReference>
<dbReference type="SUPFAM" id="SSF58014">
    <property type="entry name" value="Coiled-coil domain of nucleotide exchange factor GrpE"/>
    <property type="match status" value="1"/>
</dbReference>
<evidence type="ECO:0000256" key="25">
    <source>
        <dbReference type="SAM" id="Coils"/>
    </source>
</evidence>
<dbReference type="Pfam" id="PF00684">
    <property type="entry name" value="DnaJ_CXXCXGXG"/>
    <property type="match status" value="1"/>
</dbReference>
<evidence type="ECO:0000256" key="10">
    <source>
        <dbReference type="ARBA" id="ARBA00022737"/>
    </source>
</evidence>
<dbReference type="HAMAP" id="MF_00176">
    <property type="entry name" value="Ser_tRNA_synth_type1"/>
    <property type="match status" value="1"/>
</dbReference>
<evidence type="ECO:0000256" key="17">
    <source>
        <dbReference type="ARBA" id="ARBA00023146"/>
    </source>
</evidence>
<dbReference type="InterPro" id="IPR002314">
    <property type="entry name" value="aa-tRNA-synt_IIb"/>
</dbReference>
<organism evidence="30 31">
    <name type="scientific">Potamilus streckersoni</name>
    <dbReference type="NCBI Taxonomy" id="2493646"/>
    <lineage>
        <taxon>Eukaryota</taxon>
        <taxon>Metazoa</taxon>
        <taxon>Spiralia</taxon>
        <taxon>Lophotrochozoa</taxon>
        <taxon>Mollusca</taxon>
        <taxon>Bivalvia</taxon>
        <taxon>Autobranchia</taxon>
        <taxon>Heteroconchia</taxon>
        <taxon>Palaeoheterodonta</taxon>
        <taxon>Unionida</taxon>
        <taxon>Unionoidea</taxon>
        <taxon>Unionidae</taxon>
        <taxon>Ambleminae</taxon>
        <taxon>Lampsilini</taxon>
        <taxon>Potamilus</taxon>
    </lineage>
</organism>
<dbReference type="InterPro" id="IPR036869">
    <property type="entry name" value="J_dom_sf"/>
</dbReference>
<reference evidence="30" key="1">
    <citation type="journal article" date="2021" name="Genome Biol. Evol.">
        <title>A High-Quality Reference Genome for a Parasitic Bivalve with Doubly Uniparental Inheritance (Bivalvia: Unionida).</title>
        <authorList>
            <person name="Smith C.H."/>
        </authorList>
    </citation>
    <scope>NUCLEOTIDE SEQUENCE</scope>
    <source>
        <strain evidence="30">CHS0354</strain>
    </source>
</reference>
<dbReference type="SMART" id="SM00271">
    <property type="entry name" value="DnaJ"/>
    <property type="match status" value="1"/>
</dbReference>
<evidence type="ECO:0000256" key="11">
    <source>
        <dbReference type="ARBA" id="ARBA00022741"/>
    </source>
</evidence>
<dbReference type="EMBL" id="JAEAOA010001427">
    <property type="protein sequence ID" value="KAK3582279.1"/>
    <property type="molecule type" value="Genomic_DNA"/>
</dbReference>
<dbReference type="Gene3D" id="2.10.230.10">
    <property type="entry name" value="Heat shock protein DnaJ, cysteine-rich domain"/>
    <property type="match status" value="1"/>
</dbReference>
<dbReference type="GO" id="GO:0051087">
    <property type="term" value="F:protein-folding chaperone binding"/>
    <property type="evidence" value="ECO:0007669"/>
    <property type="project" value="InterPro"/>
</dbReference>
<dbReference type="InterPro" id="IPR018253">
    <property type="entry name" value="DnaJ_domain_CS"/>
</dbReference>
<feature type="region of interest" description="Disordered" evidence="26">
    <location>
        <begin position="1"/>
        <end position="24"/>
    </location>
</feature>
<feature type="domain" description="J" evidence="27">
    <location>
        <begin position="230"/>
        <end position="295"/>
    </location>
</feature>
<dbReference type="Pfam" id="PF01556">
    <property type="entry name" value="DnaJ_C"/>
    <property type="match status" value="1"/>
</dbReference>
<dbReference type="AlphaFoldDB" id="A0AAE0RZ52"/>
<keyword evidence="9 24" id="KW-0479">Metal-binding</keyword>
<dbReference type="InterPro" id="IPR001623">
    <property type="entry name" value="DnaJ_domain"/>
</dbReference>
<evidence type="ECO:0000256" key="21">
    <source>
        <dbReference type="ARBA" id="ARBA00039158"/>
    </source>
</evidence>
<keyword evidence="10" id="KW-0677">Repeat</keyword>
<evidence type="ECO:0000256" key="9">
    <source>
        <dbReference type="ARBA" id="ARBA00022723"/>
    </source>
</evidence>
<dbReference type="Proteomes" id="UP001195483">
    <property type="component" value="Unassembled WGS sequence"/>
</dbReference>
<keyword evidence="14" id="KW-0067">ATP-binding</keyword>
<dbReference type="PANTHER" id="PTHR43697">
    <property type="entry name" value="SERYL-TRNA SYNTHETASE"/>
    <property type="match status" value="1"/>
</dbReference>
<dbReference type="PROSITE" id="PS51188">
    <property type="entry name" value="ZF_CR"/>
    <property type="match status" value="1"/>
</dbReference>
<dbReference type="GO" id="GO:0031072">
    <property type="term" value="F:heat shock protein binding"/>
    <property type="evidence" value="ECO:0007669"/>
    <property type="project" value="InterPro"/>
</dbReference>
<evidence type="ECO:0000256" key="6">
    <source>
        <dbReference type="ARBA" id="ARBA00022490"/>
    </source>
</evidence>
<keyword evidence="25" id="KW-0175">Coiled coil</keyword>
<dbReference type="HAMAP" id="MF_01151">
    <property type="entry name" value="GrpE"/>
    <property type="match status" value="1"/>
</dbReference>
<accession>A0AAE0RZ52</accession>
<dbReference type="InterPro" id="IPR006195">
    <property type="entry name" value="aa-tRNA-synth_II"/>
</dbReference>
<dbReference type="InterPro" id="IPR002939">
    <property type="entry name" value="DnaJ_C"/>
</dbReference>
<dbReference type="FunFam" id="1.10.287.110:FF:000031">
    <property type="entry name" value="Molecular chaperone DnaJ"/>
    <property type="match status" value="1"/>
</dbReference>
<evidence type="ECO:0000256" key="15">
    <source>
        <dbReference type="ARBA" id="ARBA00022917"/>
    </source>
</evidence>
<dbReference type="InterPro" id="IPR010978">
    <property type="entry name" value="tRNA-bd_arm"/>
</dbReference>
<dbReference type="EC" id="6.1.1.11" evidence="5"/>
<dbReference type="InterPro" id="IPR000740">
    <property type="entry name" value="GrpE"/>
</dbReference>
<dbReference type="SUPFAM" id="SSF51064">
    <property type="entry name" value="Head domain of nucleotide exchange factor GrpE"/>
    <property type="match status" value="1"/>
</dbReference>